<dbReference type="NCBIfam" id="NF007980">
    <property type="entry name" value="PRK10707.1"/>
    <property type="match status" value="1"/>
</dbReference>
<keyword evidence="6" id="KW-0464">Manganese</keyword>
<dbReference type="SUPFAM" id="SSF55811">
    <property type="entry name" value="Nudix"/>
    <property type="match status" value="1"/>
</dbReference>
<evidence type="ECO:0000313" key="9">
    <source>
        <dbReference type="Proteomes" id="UP000305674"/>
    </source>
</evidence>
<dbReference type="CDD" id="cd03426">
    <property type="entry name" value="NUDIX_CoAse_Nudt7"/>
    <property type="match status" value="1"/>
</dbReference>
<evidence type="ECO:0000256" key="6">
    <source>
        <dbReference type="ARBA" id="ARBA00023211"/>
    </source>
</evidence>
<keyword evidence="4" id="KW-0378">Hydrolase</keyword>
<evidence type="ECO:0000259" key="7">
    <source>
        <dbReference type="PROSITE" id="PS51462"/>
    </source>
</evidence>
<evidence type="ECO:0000256" key="1">
    <source>
        <dbReference type="ARBA" id="ARBA00001936"/>
    </source>
</evidence>
<dbReference type="PANTHER" id="PTHR12992">
    <property type="entry name" value="NUDIX HYDROLASE"/>
    <property type="match status" value="1"/>
</dbReference>
<gene>
    <name evidence="8" type="ORF">FCL40_09430</name>
</gene>
<evidence type="ECO:0000256" key="3">
    <source>
        <dbReference type="ARBA" id="ARBA00022723"/>
    </source>
</evidence>
<accession>A0A4U1BDK1</accession>
<dbReference type="AlphaFoldDB" id="A0A4U1BDK1"/>
<dbReference type="PANTHER" id="PTHR12992:SF11">
    <property type="entry name" value="MITOCHONDRIAL COENZYME A DIPHOSPHATASE NUDT8"/>
    <property type="match status" value="1"/>
</dbReference>
<reference evidence="8 9" key="1">
    <citation type="submission" date="2019-04" db="EMBL/GenBank/DDBJ databases">
        <authorList>
            <person name="Hwang J.C."/>
        </authorList>
    </citation>
    <scope>NUCLEOTIDE SEQUENCE [LARGE SCALE GENOMIC DNA]</scope>
    <source>
        <strain evidence="8 9">IMCC35001</strain>
    </source>
</reference>
<keyword evidence="3" id="KW-0479">Metal-binding</keyword>
<feature type="domain" description="Nudix hydrolase" evidence="7">
    <location>
        <begin position="29"/>
        <end position="163"/>
    </location>
</feature>
<keyword evidence="5" id="KW-0460">Magnesium</keyword>
<sequence length="198" mass="22423">MNRQQFLAQFALSPISGVEDPIAAHPKAGLFKPASVLLALTEREGELQLLLTRRASHLRHHANQVSFPGGKVDATDPSAWHAATREAWEEVGLAPDRLTRVGELPEFHTISRFRMMPQLAFFDGDFDPVLSQDEVSECFFVPLAHLCEPANRRAVDLKRRGADHRVYFMFWQHHQIWGATAAVLEQLVRHLGYPRAQL</sequence>
<dbReference type="Gene3D" id="3.90.79.10">
    <property type="entry name" value="Nucleoside Triphosphate Pyrophosphohydrolase"/>
    <property type="match status" value="1"/>
</dbReference>
<keyword evidence="9" id="KW-1185">Reference proteome</keyword>
<name>A0A4U1BDK1_9GAMM</name>
<evidence type="ECO:0000313" key="8">
    <source>
        <dbReference type="EMBL" id="TKB48855.1"/>
    </source>
</evidence>
<dbReference type="GO" id="GO:0010945">
    <property type="term" value="F:coenzyme A diphosphatase activity"/>
    <property type="evidence" value="ECO:0007669"/>
    <property type="project" value="InterPro"/>
</dbReference>
<dbReference type="GO" id="GO:0046872">
    <property type="term" value="F:metal ion binding"/>
    <property type="evidence" value="ECO:0007669"/>
    <property type="project" value="UniProtKB-KW"/>
</dbReference>
<dbReference type="EMBL" id="SWCI01000005">
    <property type="protein sequence ID" value="TKB48855.1"/>
    <property type="molecule type" value="Genomic_DNA"/>
</dbReference>
<dbReference type="Pfam" id="PF00293">
    <property type="entry name" value="NUDIX"/>
    <property type="match status" value="1"/>
</dbReference>
<dbReference type="OrthoDB" id="9802805at2"/>
<evidence type="ECO:0000256" key="5">
    <source>
        <dbReference type="ARBA" id="ARBA00022842"/>
    </source>
</evidence>
<dbReference type="InterPro" id="IPR015797">
    <property type="entry name" value="NUDIX_hydrolase-like_dom_sf"/>
</dbReference>
<comment type="caution">
    <text evidence="8">The sequence shown here is derived from an EMBL/GenBank/DDBJ whole genome shotgun (WGS) entry which is preliminary data.</text>
</comment>
<evidence type="ECO:0000256" key="2">
    <source>
        <dbReference type="ARBA" id="ARBA00001946"/>
    </source>
</evidence>
<dbReference type="InterPro" id="IPR000086">
    <property type="entry name" value="NUDIX_hydrolase_dom"/>
</dbReference>
<comment type="cofactor">
    <cofactor evidence="1">
        <name>Mn(2+)</name>
        <dbReference type="ChEBI" id="CHEBI:29035"/>
    </cofactor>
</comment>
<dbReference type="PROSITE" id="PS51462">
    <property type="entry name" value="NUDIX"/>
    <property type="match status" value="1"/>
</dbReference>
<dbReference type="Proteomes" id="UP000305674">
    <property type="component" value="Unassembled WGS sequence"/>
</dbReference>
<dbReference type="RefSeq" id="WP_136853049.1">
    <property type="nucleotide sequence ID" value="NZ_SWCI01000005.1"/>
</dbReference>
<evidence type="ECO:0000256" key="4">
    <source>
        <dbReference type="ARBA" id="ARBA00022801"/>
    </source>
</evidence>
<comment type="cofactor">
    <cofactor evidence="2">
        <name>Mg(2+)</name>
        <dbReference type="ChEBI" id="CHEBI:18420"/>
    </cofactor>
</comment>
<proteinExistence type="predicted"/>
<protein>
    <submittedName>
        <fullName evidence="8">CoA pyrophosphatase</fullName>
    </submittedName>
</protein>
<dbReference type="InterPro" id="IPR045121">
    <property type="entry name" value="CoAse"/>
</dbReference>
<organism evidence="8 9">
    <name type="scientific">Ferrimonas sediminicola</name>
    <dbReference type="NCBI Taxonomy" id="2569538"/>
    <lineage>
        <taxon>Bacteria</taxon>
        <taxon>Pseudomonadati</taxon>
        <taxon>Pseudomonadota</taxon>
        <taxon>Gammaproteobacteria</taxon>
        <taxon>Alteromonadales</taxon>
        <taxon>Ferrimonadaceae</taxon>
        <taxon>Ferrimonas</taxon>
    </lineage>
</organism>